<evidence type="ECO:0000313" key="3">
    <source>
        <dbReference type="Proteomes" id="UP000262878"/>
    </source>
</evidence>
<proteinExistence type="predicted"/>
<feature type="domain" description="ParB/Spo0J HTH" evidence="1">
    <location>
        <begin position="119"/>
        <end position="212"/>
    </location>
</feature>
<dbReference type="GO" id="GO:0007059">
    <property type="term" value="P:chromosome segregation"/>
    <property type="evidence" value="ECO:0007669"/>
    <property type="project" value="TreeGrafter"/>
</dbReference>
<reference evidence="2 3" key="1">
    <citation type="journal article" date="2018" name="Nat. Biotechnol.">
        <title>A standardized bacterial taxonomy based on genome phylogeny substantially revises the tree of life.</title>
        <authorList>
            <person name="Parks D.H."/>
            <person name="Chuvochina M."/>
            <person name="Waite D.W."/>
            <person name="Rinke C."/>
            <person name="Skarshewski A."/>
            <person name="Chaumeil P.A."/>
            <person name="Hugenholtz P."/>
        </authorList>
    </citation>
    <scope>NUCLEOTIDE SEQUENCE [LARGE SCALE GENOMIC DNA]</scope>
    <source>
        <strain evidence="2">UBA9360</strain>
    </source>
</reference>
<dbReference type="Proteomes" id="UP000262878">
    <property type="component" value="Unassembled WGS sequence"/>
</dbReference>
<dbReference type="EMBL" id="DMUP01000042">
    <property type="protein sequence ID" value="HAR55536.1"/>
    <property type="molecule type" value="Genomic_DNA"/>
</dbReference>
<organism evidence="2 3">
    <name type="scientific">Idiomarina baltica</name>
    <dbReference type="NCBI Taxonomy" id="190892"/>
    <lineage>
        <taxon>Bacteria</taxon>
        <taxon>Pseudomonadati</taxon>
        <taxon>Pseudomonadota</taxon>
        <taxon>Gammaproteobacteria</taxon>
        <taxon>Alteromonadales</taxon>
        <taxon>Idiomarinaceae</taxon>
        <taxon>Idiomarina</taxon>
    </lineage>
</organism>
<dbReference type="PANTHER" id="PTHR33375:SF1">
    <property type="entry name" value="CHROMOSOME-PARTITIONING PROTEIN PARB-RELATED"/>
    <property type="match status" value="1"/>
</dbReference>
<sequence>MMQQTLTNPADFASLKHGALGYCDAHALSDFKFGNQRGEKIPEEFNDLCKSVKHHKGIHTSVGVRFNPEQPDKLELIYGHCRRDAAIETGFTTVPFRFFEVDDDTAYQLHISENFDRNDLDIVAKAKAARTYLSHFKADYEAVASKLNLSVKKVRELLELNKCSDKVLSALRSKTISEGHAILLACFPAEQQDKNLNVIIAEGWTVATLRERSGKAKLPLSRAIFDLADCQECEHNSIHQQDLFSVGDTKAQCAKRACYTEKTTAHLENQKAELTEKYGHILLLSECAKENRNAVSADILGDAQWATCRTCDDKVAVLNDDINKQLGAVLPNQCVNKVCFTDCKTAYEKEVKVQLDAQISDSEKATEAQKANAKAVAKKTAKAKATGTLPTKATESYKSALRAAATTFYADDNRFSQCVLTAAIVSQAKYTDDVIKHARFADALVTCLSLSNEQRAAITQHAITHLLCKTDTDANSSSVTDTLIQCLSVDKATSIEHVTAAWTPTKDNLSVYTADLLPALVKSAGLDKTLGQDAFDKLVKLGKGKMIENILAADHDWSGYAPKSLIQLIAK</sequence>
<dbReference type="NCBIfam" id="TIGR00180">
    <property type="entry name" value="parB_part"/>
    <property type="match status" value="1"/>
</dbReference>
<accession>A0A348WLX4</accession>
<comment type="caution">
    <text evidence="2">The sequence shown here is derived from an EMBL/GenBank/DDBJ whole genome shotgun (WGS) entry which is preliminary data.</text>
</comment>
<dbReference type="AlphaFoldDB" id="A0A348WLX4"/>
<dbReference type="Pfam" id="PF17762">
    <property type="entry name" value="HTH_ParB"/>
    <property type="match status" value="1"/>
</dbReference>
<dbReference type="InterPro" id="IPR004437">
    <property type="entry name" value="ParB/RepB/Spo0J"/>
</dbReference>
<evidence type="ECO:0000313" key="2">
    <source>
        <dbReference type="EMBL" id="HAR55536.1"/>
    </source>
</evidence>
<dbReference type="SUPFAM" id="SSF109709">
    <property type="entry name" value="KorB DNA-binding domain-like"/>
    <property type="match status" value="1"/>
</dbReference>
<dbReference type="InterPro" id="IPR050336">
    <property type="entry name" value="Chromosome_partition/occlusion"/>
</dbReference>
<dbReference type="InterPro" id="IPR041468">
    <property type="entry name" value="HTH_ParB/Spo0J"/>
</dbReference>
<dbReference type="InterPro" id="IPR036086">
    <property type="entry name" value="ParB/Sulfiredoxin_sf"/>
</dbReference>
<evidence type="ECO:0000259" key="1">
    <source>
        <dbReference type="Pfam" id="PF17762"/>
    </source>
</evidence>
<dbReference type="SUPFAM" id="SSF110849">
    <property type="entry name" value="ParB/Sulfiredoxin"/>
    <property type="match status" value="1"/>
</dbReference>
<dbReference type="PANTHER" id="PTHR33375">
    <property type="entry name" value="CHROMOSOME-PARTITIONING PROTEIN PARB-RELATED"/>
    <property type="match status" value="1"/>
</dbReference>
<dbReference type="GO" id="GO:0005694">
    <property type="term" value="C:chromosome"/>
    <property type="evidence" value="ECO:0007669"/>
    <property type="project" value="TreeGrafter"/>
</dbReference>
<gene>
    <name evidence="2" type="ORF">DCR58_01985</name>
</gene>
<dbReference type="GO" id="GO:0003677">
    <property type="term" value="F:DNA binding"/>
    <property type="evidence" value="ECO:0007669"/>
    <property type="project" value="InterPro"/>
</dbReference>
<name>A0A348WLX4_9GAMM</name>
<dbReference type="Gene3D" id="1.10.10.2830">
    <property type="match status" value="1"/>
</dbReference>
<protein>
    <recommendedName>
        <fullName evidence="1">ParB/Spo0J HTH domain-containing protein</fullName>
    </recommendedName>
</protein>